<dbReference type="RefSeq" id="WP_128523674.1">
    <property type="nucleotide sequence ID" value="NZ_CANLVY010000008.1"/>
</dbReference>
<dbReference type="InterPro" id="IPR035945">
    <property type="entry name" value="YhaI-like_sf"/>
</dbReference>
<dbReference type="Gene3D" id="1.10.3750.10">
    <property type="entry name" value="YhaI-like"/>
    <property type="match status" value="1"/>
</dbReference>
<dbReference type="AlphaFoldDB" id="A0A410MAF0"/>
<sequence length="110" mass="12768">MKKENQCEQYSFQLKLLMNVEEMKKYPFTKMVIEKGMTEQEYNETLGLLELLDDTYKEELEYGLIDHSSLLLHYAGMLCSKLPVEGSLQALEGEGLYPELAKKLLQLKDI</sequence>
<dbReference type="InterPro" id="IPR015058">
    <property type="entry name" value="DUF1878"/>
</dbReference>
<gene>
    <name evidence="1" type="ORF">HLI_05380</name>
</gene>
<dbReference type="Proteomes" id="UP000287756">
    <property type="component" value="Chromosome"/>
</dbReference>
<accession>A0A410MAF0</accession>
<organism evidence="1 2">
    <name type="scientific">Halobacillus litoralis</name>
    <dbReference type="NCBI Taxonomy" id="45668"/>
    <lineage>
        <taxon>Bacteria</taxon>
        <taxon>Bacillati</taxon>
        <taxon>Bacillota</taxon>
        <taxon>Bacilli</taxon>
        <taxon>Bacillales</taxon>
        <taxon>Bacillaceae</taxon>
        <taxon>Halobacillus</taxon>
    </lineage>
</organism>
<evidence type="ECO:0008006" key="3">
    <source>
        <dbReference type="Google" id="ProtNLM"/>
    </source>
</evidence>
<dbReference type="SUPFAM" id="SSF109915">
    <property type="entry name" value="Hypothetical protein YhaI"/>
    <property type="match status" value="1"/>
</dbReference>
<dbReference type="EMBL" id="CP026118">
    <property type="protein sequence ID" value="QAS51701.1"/>
    <property type="molecule type" value="Genomic_DNA"/>
</dbReference>
<protein>
    <recommendedName>
        <fullName evidence="3">DUF1878 domain-containing protein</fullName>
    </recommendedName>
</protein>
<evidence type="ECO:0000313" key="1">
    <source>
        <dbReference type="EMBL" id="QAS51701.1"/>
    </source>
</evidence>
<proteinExistence type="predicted"/>
<dbReference type="KEGG" id="hli:HLI_05380"/>
<name>A0A410MAF0_9BACI</name>
<dbReference type="OrthoDB" id="2353223at2"/>
<evidence type="ECO:0000313" key="2">
    <source>
        <dbReference type="Proteomes" id="UP000287756"/>
    </source>
</evidence>
<reference evidence="1 2" key="1">
    <citation type="submission" date="2018-01" db="EMBL/GenBank/DDBJ databases">
        <title>The whole genome sequencing and assembly of Halobacillus litoralis ERB031 strain.</title>
        <authorList>
            <person name="Lee S.-J."/>
            <person name="Park M.-K."/>
            <person name="Kim J.-Y."/>
            <person name="Lee Y.-J."/>
            <person name="Yi H."/>
            <person name="Bahn Y.-S."/>
            <person name="Kim J.F."/>
            <person name="Lee D.-W."/>
        </authorList>
    </citation>
    <scope>NUCLEOTIDE SEQUENCE [LARGE SCALE GENOMIC DNA]</scope>
    <source>
        <strain evidence="1 2">ERB 031</strain>
    </source>
</reference>
<dbReference type="Pfam" id="PF08963">
    <property type="entry name" value="DUF1878"/>
    <property type="match status" value="1"/>
</dbReference>